<accession>A0ABX0DWQ7</accession>
<keyword evidence="1 2" id="KW-0129">CBS domain</keyword>
<dbReference type="PANTHER" id="PTHR43080">
    <property type="entry name" value="CBS DOMAIN-CONTAINING PROTEIN CBSX3, MITOCHONDRIAL"/>
    <property type="match status" value="1"/>
</dbReference>
<dbReference type="Proteomes" id="UP001518140">
    <property type="component" value="Unassembled WGS sequence"/>
</dbReference>
<dbReference type="EMBL" id="JAAKZX010000040">
    <property type="protein sequence ID" value="NGO43472.1"/>
    <property type="molecule type" value="Genomic_DNA"/>
</dbReference>
<keyword evidence="5" id="KW-1185">Reference proteome</keyword>
<dbReference type="Pfam" id="PF00571">
    <property type="entry name" value="CBS"/>
    <property type="match status" value="2"/>
</dbReference>
<dbReference type="InterPro" id="IPR046342">
    <property type="entry name" value="CBS_dom_sf"/>
</dbReference>
<name>A0ABX0DWQ7_9ACTN</name>
<comment type="caution">
    <text evidence="4">The sequence shown here is derived from an EMBL/GenBank/DDBJ whole genome shotgun (WGS) entry which is preliminary data.</text>
</comment>
<gene>
    <name evidence="4" type="ORF">G6048_15315</name>
</gene>
<evidence type="ECO:0000313" key="4">
    <source>
        <dbReference type="EMBL" id="NGO43472.1"/>
    </source>
</evidence>
<sequence length="154" mass="16383">MHAADVIETLPTALPDDDILSAVQMVSRHGLPGLVVADEQGELIGCMSSVDLLRAALPHYLLDDPGLTHVIDEGHADRIAATMVGTRVRDVLTWVALRIPRVGPRATAVEIAELMVRRQCPFALVEREGGGILGIVTANRLLGLLATAAEGTPR</sequence>
<evidence type="ECO:0000313" key="5">
    <source>
        <dbReference type="Proteomes" id="UP001518140"/>
    </source>
</evidence>
<dbReference type="PANTHER" id="PTHR43080:SF2">
    <property type="entry name" value="CBS DOMAIN-CONTAINING PROTEIN"/>
    <property type="match status" value="1"/>
</dbReference>
<dbReference type="SMART" id="SM00116">
    <property type="entry name" value="CBS"/>
    <property type="match status" value="2"/>
</dbReference>
<evidence type="ECO:0000256" key="2">
    <source>
        <dbReference type="PROSITE-ProRule" id="PRU00703"/>
    </source>
</evidence>
<dbReference type="SUPFAM" id="SSF54631">
    <property type="entry name" value="CBS-domain pair"/>
    <property type="match status" value="1"/>
</dbReference>
<evidence type="ECO:0000256" key="1">
    <source>
        <dbReference type="ARBA" id="ARBA00023122"/>
    </source>
</evidence>
<feature type="domain" description="CBS" evidence="3">
    <location>
        <begin position="6"/>
        <end position="65"/>
    </location>
</feature>
<evidence type="ECO:0000259" key="3">
    <source>
        <dbReference type="PROSITE" id="PS51371"/>
    </source>
</evidence>
<organism evidence="4 5">
    <name type="scientific">Streptomyces ureilyticus</name>
    <dbReference type="NCBI Taxonomy" id="1775131"/>
    <lineage>
        <taxon>Bacteria</taxon>
        <taxon>Bacillati</taxon>
        <taxon>Actinomycetota</taxon>
        <taxon>Actinomycetes</taxon>
        <taxon>Kitasatosporales</taxon>
        <taxon>Streptomycetaceae</taxon>
        <taxon>Streptomyces</taxon>
    </lineage>
</organism>
<dbReference type="Gene3D" id="3.10.580.10">
    <property type="entry name" value="CBS-domain"/>
    <property type="match status" value="1"/>
</dbReference>
<dbReference type="InterPro" id="IPR000644">
    <property type="entry name" value="CBS_dom"/>
</dbReference>
<protein>
    <submittedName>
        <fullName evidence="4">CBS domain-containing protein</fullName>
    </submittedName>
</protein>
<dbReference type="PROSITE" id="PS51371">
    <property type="entry name" value="CBS"/>
    <property type="match status" value="1"/>
</dbReference>
<reference evidence="4 5" key="1">
    <citation type="submission" date="2020-02" db="EMBL/GenBank/DDBJ databases">
        <title>Whole-genome analyses of novel actinobacteria.</title>
        <authorList>
            <person name="Sahin N."/>
            <person name="Tokatli A."/>
        </authorList>
    </citation>
    <scope>NUCLEOTIDE SEQUENCE [LARGE SCALE GENOMIC DNA]</scope>
    <source>
        <strain evidence="4 5">YC419</strain>
    </source>
</reference>
<dbReference type="RefSeq" id="WP_165340083.1">
    <property type="nucleotide sequence ID" value="NZ_JAAKZX010000040.1"/>
</dbReference>
<dbReference type="InterPro" id="IPR051257">
    <property type="entry name" value="Diverse_CBS-Domain"/>
</dbReference>
<proteinExistence type="predicted"/>